<reference evidence="5" key="1">
    <citation type="journal article" date="2014" name="Proc. Natl. Acad. Sci. U.S.A.">
        <title>Extensive sampling of basidiomycete genomes demonstrates inadequacy of the white-rot/brown-rot paradigm for wood decay fungi.</title>
        <authorList>
            <person name="Riley R."/>
            <person name="Salamov A.A."/>
            <person name="Brown D.W."/>
            <person name="Nagy L.G."/>
            <person name="Floudas D."/>
            <person name="Held B.W."/>
            <person name="Levasseur A."/>
            <person name="Lombard V."/>
            <person name="Morin E."/>
            <person name="Otillar R."/>
            <person name="Lindquist E.A."/>
            <person name="Sun H."/>
            <person name="LaButti K.M."/>
            <person name="Schmutz J."/>
            <person name="Jabbour D."/>
            <person name="Luo H."/>
            <person name="Baker S.E."/>
            <person name="Pisabarro A.G."/>
            <person name="Walton J.D."/>
            <person name="Blanchette R.A."/>
            <person name="Henrissat B."/>
            <person name="Martin F."/>
            <person name="Cullen D."/>
            <person name="Hibbett D.S."/>
            <person name="Grigoriev I.V."/>
        </authorList>
    </citation>
    <scope>NUCLEOTIDE SEQUENCE [LARGE SCALE GENOMIC DNA]</scope>
    <source>
        <strain evidence="5">CBS 339.88</strain>
    </source>
</reference>
<protein>
    <submittedName>
        <fullName evidence="4">Uncharacterized protein</fullName>
    </submittedName>
</protein>
<dbReference type="PANTHER" id="PTHR35043:SF7">
    <property type="entry name" value="TRANSCRIPTION FACTOR DOMAIN-CONTAINING PROTEIN"/>
    <property type="match status" value="1"/>
</dbReference>
<dbReference type="AlphaFoldDB" id="A0A067SP50"/>
<feature type="region of interest" description="Disordered" evidence="1">
    <location>
        <begin position="237"/>
        <end position="259"/>
    </location>
</feature>
<evidence type="ECO:0000313" key="5">
    <source>
        <dbReference type="Proteomes" id="UP000027222"/>
    </source>
</evidence>
<organism evidence="4 5">
    <name type="scientific">Galerina marginata (strain CBS 339.88)</name>
    <dbReference type="NCBI Taxonomy" id="685588"/>
    <lineage>
        <taxon>Eukaryota</taxon>
        <taxon>Fungi</taxon>
        <taxon>Dikarya</taxon>
        <taxon>Basidiomycota</taxon>
        <taxon>Agaricomycotina</taxon>
        <taxon>Agaricomycetes</taxon>
        <taxon>Agaricomycetidae</taxon>
        <taxon>Agaricales</taxon>
        <taxon>Agaricineae</taxon>
        <taxon>Strophariaceae</taxon>
        <taxon>Galerina</taxon>
    </lineage>
</organism>
<evidence type="ECO:0000313" key="4">
    <source>
        <dbReference type="EMBL" id="KDR72691.1"/>
    </source>
</evidence>
<dbReference type="EMBL" id="KL142388">
    <property type="protein sequence ID" value="KDR72691.1"/>
    <property type="molecule type" value="Genomic_DNA"/>
</dbReference>
<proteinExistence type="predicted"/>
<dbReference type="Proteomes" id="UP000027222">
    <property type="component" value="Unassembled WGS sequence"/>
</dbReference>
<sequence>MLTLLFALCLSQSSLAASTFPRDDSFQCPHPDPRSIRDITWSCIATIFACTWISVHPNIPAPGQKGWLILQRVEYMLWTAFAPEIMLFWAIKQWRGARTVAQTYKKRGWTVTHGHFLQMGGFMLYEDGKPQGVLSLTLLNSLLEEGCIEFPTITREEILDRSKSDALAKCVAVGQLLWFVVQAVARLSCHLPIAELELITLSFCVFTAFLYFFWWEKPLNVQTTVPVNILRPTNPLSSSSFQTEFGKSSVTYENGKSSK</sequence>
<gene>
    <name evidence="4" type="ORF">GALMADRAFT_101853</name>
</gene>
<accession>A0A067SP50</accession>
<evidence type="ECO:0000256" key="3">
    <source>
        <dbReference type="SAM" id="SignalP"/>
    </source>
</evidence>
<feature type="signal peptide" evidence="3">
    <location>
        <begin position="1"/>
        <end position="16"/>
    </location>
</feature>
<dbReference type="PANTHER" id="PTHR35043">
    <property type="entry name" value="TRANSCRIPTION FACTOR DOMAIN-CONTAINING PROTEIN"/>
    <property type="match status" value="1"/>
</dbReference>
<evidence type="ECO:0000256" key="1">
    <source>
        <dbReference type="SAM" id="MobiDB-lite"/>
    </source>
</evidence>
<dbReference type="OrthoDB" id="9451547at2759"/>
<keyword evidence="2" id="KW-1133">Transmembrane helix</keyword>
<dbReference type="HOGENOM" id="CLU_022883_3_1_1"/>
<keyword evidence="3" id="KW-0732">Signal</keyword>
<feature type="transmembrane region" description="Helical" evidence="2">
    <location>
        <begin position="196"/>
        <end position="215"/>
    </location>
</feature>
<keyword evidence="5" id="KW-1185">Reference proteome</keyword>
<feature type="chain" id="PRO_5001645987" evidence="3">
    <location>
        <begin position="17"/>
        <end position="259"/>
    </location>
</feature>
<name>A0A067SP50_GALM3</name>
<evidence type="ECO:0000256" key="2">
    <source>
        <dbReference type="SAM" id="Phobius"/>
    </source>
</evidence>
<keyword evidence="2" id="KW-0812">Transmembrane</keyword>
<keyword evidence="2" id="KW-0472">Membrane</keyword>